<proteinExistence type="predicted"/>
<organism evidence="3 4">
    <name type="scientific">Jatropha curcas</name>
    <name type="common">Barbados nut</name>
    <dbReference type="NCBI Taxonomy" id="180498"/>
    <lineage>
        <taxon>Eukaryota</taxon>
        <taxon>Viridiplantae</taxon>
        <taxon>Streptophyta</taxon>
        <taxon>Embryophyta</taxon>
        <taxon>Tracheophyta</taxon>
        <taxon>Spermatophyta</taxon>
        <taxon>Magnoliopsida</taxon>
        <taxon>eudicotyledons</taxon>
        <taxon>Gunneridae</taxon>
        <taxon>Pentapetalae</taxon>
        <taxon>rosids</taxon>
        <taxon>fabids</taxon>
        <taxon>Malpighiales</taxon>
        <taxon>Euphorbiaceae</taxon>
        <taxon>Crotonoideae</taxon>
        <taxon>Jatropheae</taxon>
        <taxon>Jatropha</taxon>
    </lineage>
</organism>
<keyword evidence="2" id="KW-1133">Transmembrane helix</keyword>
<dbReference type="AlphaFoldDB" id="A0A067KCZ6"/>
<sequence length="195" mass="21836">MWCHRNPYESSSHMAHSLMTCASGNRSPYMVDRSNPHLIDPLIVFPFYLFFFIRIRGHPVVFHIIHIISSGAHGIAISPYLVDRQIPHFHHFQDRPHKPMIGPTLSHSGLGRGLVSPSLSPPITKKNCSSSVFSAHWTREQGKNVTLSSVWRQVGQLRRSPVRGIAAHQFAAPAEDGNREGKELQHNGGATTRRA</sequence>
<accession>A0A067KCZ6</accession>
<keyword evidence="2" id="KW-0812">Transmembrane</keyword>
<evidence type="ECO:0000256" key="2">
    <source>
        <dbReference type="SAM" id="Phobius"/>
    </source>
</evidence>
<protein>
    <submittedName>
        <fullName evidence="3">Uncharacterized protein</fullName>
    </submittedName>
</protein>
<dbReference type="Proteomes" id="UP000027138">
    <property type="component" value="Unassembled WGS sequence"/>
</dbReference>
<gene>
    <name evidence="3" type="ORF">JCGZ_12180</name>
</gene>
<dbReference type="EMBL" id="KK914570">
    <property type="protein sequence ID" value="KDP32888.1"/>
    <property type="molecule type" value="Genomic_DNA"/>
</dbReference>
<feature type="transmembrane region" description="Helical" evidence="2">
    <location>
        <begin position="38"/>
        <end position="55"/>
    </location>
</feature>
<evidence type="ECO:0000313" key="4">
    <source>
        <dbReference type="Proteomes" id="UP000027138"/>
    </source>
</evidence>
<evidence type="ECO:0000313" key="3">
    <source>
        <dbReference type="EMBL" id="KDP32888.1"/>
    </source>
</evidence>
<feature type="compositionally biased region" description="Basic and acidic residues" evidence="1">
    <location>
        <begin position="176"/>
        <end position="185"/>
    </location>
</feature>
<evidence type="ECO:0000256" key="1">
    <source>
        <dbReference type="SAM" id="MobiDB-lite"/>
    </source>
</evidence>
<keyword evidence="4" id="KW-1185">Reference proteome</keyword>
<feature type="transmembrane region" description="Helical" evidence="2">
    <location>
        <begin position="61"/>
        <end position="82"/>
    </location>
</feature>
<reference evidence="3 4" key="1">
    <citation type="journal article" date="2014" name="PLoS ONE">
        <title>Global Analysis of Gene Expression Profiles in Physic Nut (Jatropha curcas L.) Seedlings Exposed to Salt Stress.</title>
        <authorList>
            <person name="Zhang L."/>
            <person name="Zhang C."/>
            <person name="Wu P."/>
            <person name="Chen Y."/>
            <person name="Li M."/>
            <person name="Jiang H."/>
            <person name="Wu G."/>
        </authorList>
    </citation>
    <scope>NUCLEOTIDE SEQUENCE [LARGE SCALE GENOMIC DNA]</scope>
    <source>
        <strain evidence="4">cv. GZQX0401</strain>
        <tissue evidence="3">Young leaves</tissue>
    </source>
</reference>
<keyword evidence="2" id="KW-0472">Membrane</keyword>
<name>A0A067KCZ6_JATCU</name>
<feature type="region of interest" description="Disordered" evidence="1">
    <location>
        <begin position="171"/>
        <end position="195"/>
    </location>
</feature>